<evidence type="ECO:0000256" key="5">
    <source>
        <dbReference type="ARBA" id="ARBA00024986"/>
    </source>
</evidence>
<evidence type="ECO:0000256" key="3">
    <source>
        <dbReference type="ARBA" id="ARBA00022840"/>
    </source>
</evidence>
<keyword evidence="8" id="KW-1133">Transmembrane helix</keyword>
<organism evidence="10 11">
    <name type="scientific">Streptomyces bullii</name>
    <dbReference type="NCBI Taxonomy" id="349910"/>
    <lineage>
        <taxon>Bacteria</taxon>
        <taxon>Bacillati</taxon>
        <taxon>Actinomycetota</taxon>
        <taxon>Actinomycetes</taxon>
        <taxon>Kitasatosporales</taxon>
        <taxon>Streptomycetaceae</taxon>
        <taxon>Streptomyces</taxon>
    </lineage>
</organism>
<dbReference type="SUPFAM" id="SSF46785">
    <property type="entry name" value="Winged helix' DNA-binding domain"/>
    <property type="match status" value="1"/>
</dbReference>
<dbReference type="InterPro" id="IPR018541">
    <property type="entry name" value="Ftsk_gamma"/>
</dbReference>
<feature type="compositionally biased region" description="Low complexity" evidence="7">
    <location>
        <begin position="1"/>
        <end position="22"/>
    </location>
</feature>
<proteinExistence type="inferred from homology"/>
<dbReference type="EMBL" id="JBHSNY010000004">
    <property type="protein sequence ID" value="MFC5634381.1"/>
    <property type="molecule type" value="Genomic_DNA"/>
</dbReference>
<evidence type="ECO:0000313" key="10">
    <source>
        <dbReference type="EMBL" id="MFC5634381.1"/>
    </source>
</evidence>
<dbReference type="PANTHER" id="PTHR22683">
    <property type="entry name" value="SPORULATION PROTEIN RELATED"/>
    <property type="match status" value="1"/>
</dbReference>
<dbReference type="SMART" id="SM00382">
    <property type="entry name" value="AAA"/>
    <property type="match status" value="1"/>
</dbReference>
<dbReference type="CDD" id="cd01127">
    <property type="entry name" value="TrwB_TraG_TraD_VirD4"/>
    <property type="match status" value="1"/>
</dbReference>
<feature type="domain" description="FtsK" evidence="9">
    <location>
        <begin position="553"/>
        <end position="753"/>
    </location>
</feature>
<feature type="transmembrane region" description="Helical" evidence="8">
    <location>
        <begin position="163"/>
        <end position="181"/>
    </location>
</feature>
<evidence type="ECO:0000256" key="8">
    <source>
        <dbReference type="SAM" id="Phobius"/>
    </source>
</evidence>
<feature type="transmembrane region" description="Helical" evidence="8">
    <location>
        <begin position="126"/>
        <end position="151"/>
    </location>
</feature>
<dbReference type="InterPro" id="IPR003593">
    <property type="entry name" value="AAA+_ATPase"/>
</dbReference>
<dbReference type="Gene3D" id="3.30.980.40">
    <property type="match status" value="1"/>
</dbReference>
<feature type="region of interest" description="Disordered" evidence="7">
    <location>
        <begin position="1"/>
        <end position="54"/>
    </location>
</feature>
<evidence type="ECO:0000256" key="4">
    <source>
        <dbReference type="ARBA" id="ARBA00023125"/>
    </source>
</evidence>
<evidence type="ECO:0000259" key="9">
    <source>
        <dbReference type="PROSITE" id="PS50901"/>
    </source>
</evidence>
<keyword evidence="2 6" id="KW-0547">Nucleotide-binding</keyword>
<dbReference type="Gene3D" id="3.40.50.300">
    <property type="entry name" value="P-loop containing nucleotide triphosphate hydrolases"/>
    <property type="match status" value="1"/>
</dbReference>
<dbReference type="PROSITE" id="PS50901">
    <property type="entry name" value="FTSK"/>
    <property type="match status" value="1"/>
</dbReference>
<evidence type="ECO:0000256" key="6">
    <source>
        <dbReference type="PROSITE-ProRule" id="PRU00289"/>
    </source>
</evidence>
<dbReference type="InterPro" id="IPR041027">
    <property type="entry name" value="FtsK_alpha"/>
</dbReference>
<dbReference type="Pfam" id="PF09397">
    <property type="entry name" value="FtsK_gamma"/>
    <property type="match status" value="1"/>
</dbReference>
<keyword evidence="8" id="KW-0472">Membrane</keyword>
<dbReference type="Proteomes" id="UP001596154">
    <property type="component" value="Unassembled WGS sequence"/>
</dbReference>
<evidence type="ECO:0000256" key="2">
    <source>
        <dbReference type="ARBA" id="ARBA00022741"/>
    </source>
</evidence>
<evidence type="ECO:0000313" key="11">
    <source>
        <dbReference type="Proteomes" id="UP001596154"/>
    </source>
</evidence>
<dbReference type="InterPro" id="IPR036388">
    <property type="entry name" value="WH-like_DNA-bd_sf"/>
</dbReference>
<evidence type="ECO:0000256" key="1">
    <source>
        <dbReference type="ARBA" id="ARBA00006474"/>
    </source>
</evidence>
<dbReference type="Pfam" id="PF17854">
    <property type="entry name" value="FtsK_alpha"/>
    <property type="match status" value="1"/>
</dbReference>
<keyword evidence="3 6" id="KW-0067">ATP-binding</keyword>
<dbReference type="PANTHER" id="PTHR22683:SF41">
    <property type="entry name" value="DNA TRANSLOCASE FTSK"/>
    <property type="match status" value="1"/>
</dbReference>
<feature type="transmembrane region" description="Helical" evidence="8">
    <location>
        <begin position="96"/>
        <end position="114"/>
    </location>
</feature>
<comment type="caution">
    <text evidence="10">The sequence shown here is derived from an EMBL/GenBank/DDBJ whole genome shotgun (WGS) entry which is preliminary data.</text>
</comment>
<feature type="region of interest" description="Disordered" evidence="7">
    <location>
        <begin position="256"/>
        <end position="325"/>
    </location>
</feature>
<dbReference type="RefSeq" id="WP_381020195.1">
    <property type="nucleotide sequence ID" value="NZ_JBHSNY010000004.1"/>
</dbReference>
<evidence type="ECO:0000256" key="7">
    <source>
        <dbReference type="SAM" id="MobiDB-lite"/>
    </source>
</evidence>
<feature type="compositionally biased region" description="Basic residues" evidence="7">
    <location>
        <begin position="23"/>
        <end position="48"/>
    </location>
</feature>
<feature type="region of interest" description="Disordered" evidence="7">
    <location>
        <begin position="359"/>
        <end position="406"/>
    </location>
</feature>
<dbReference type="SMART" id="SM00843">
    <property type="entry name" value="Ftsk_gamma"/>
    <property type="match status" value="1"/>
</dbReference>
<dbReference type="InterPro" id="IPR002543">
    <property type="entry name" value="FtsK_dom"/>
</dbReference>
<reference evidence="11" key="1">
    <citation type="journal article" date="2019" name="Int. J. Syst. Evol. Microbiol.">
        <title>The Global Catalogue of Microorganisms (GCM) 10K type strain sequencing project: providing services to taxonomists for standard genome sequencing and annotation.</title>
        <authorList>
            <consortium name="The Broad Institute Genomics Platform"/>
            <consortium name="The Broad Institute Genome Sequencing Center for Infectious Disease"/>
            <person name="Wu L."/>
            <person name="Ma J."/>
        </authorList>
    </citation>
    <scope>NUCLEOTIDE SEQUENCE [LARGE SCALE GENOMIC DNA]</scope>
    <source>
        <strain evidence="11">CGMCC 4.7248</strain>
    </source>
</reference>
<dbReference type="InterPro" id="IPR027417">
    <property type="entry name" value="P-loop_NTPase"/>
</dbReference>
<gene>
    <name evidence="10" type="ORF">ACFPZJ_11435</name>
</gene>
<name>A0ABW0UR36_9ACTN</name>
<feature type="transmembrane region" description="Helical" evidence="8">
    <location>
        <begin position="217"/>
        <end position="241"/>
    </location>
</feature>
<dbReference type="SUPFAM" id="SSF52540">
    <property type="entry name" value="P-loop containing nucleoside triphosphate hydrolases"/>
    <property type="match status" value="1"/>
</dbReference>
<keyword evidence="4" id="KW-0238">DNA-binding</keyword>
<dbReference type="Pfam" id="PF01580">
    <property type="entry name" value="FtsK_SpoIIIE"/>
    <property type="match status" value="1"/>
</dbReference>
<sequence>MASRPSAAKKPPAKKAAASAKAPAKKAAARKAPAKKAPAKKAAAKKAVPKPAPSPTGGVYRLVRALWLGLAHAVGAVFRGIGQGAKNLDPAHRKDGVALLLLALALIVAAGTWADLKGPVGDLVEILVTGAFGRLDLLVPILLAVIAVRFIRHPEKPEANGRIVIGLSALLIGVLGQVHIACGSPARDAGMQAIRDAGGLIGWAAATPLSYAMTDVLAVPLLVLLTVFGLLVVTATPVNAIPQRLRLLGTKLGIVHDPEPHEFGEDDERYEEQWREALPARPRRRRSAPEEYDPDSSEQEALSRRRGRPRRSAVPQPDMDRPRDAVDVAAAAAAALDGAVLHGMPPSPIVADLTQGVRVGDREPTTPTPVPAARPQPEKPGQDKPKAAVPDLTKAPPPAEPRDLPPRAEQLQLSGDITYALPSLDLLERGGPGKARSAANDAIVEALTTVFTEFKVDARVTGFTRGPTVTRYEVELGPAVKVERITALTKNIAYAVASPDVRIISPIPGKSAVGIEIPNTDREMVNLGDVLRLAAAAEDDHPMLVALGKDVEGGYVMANIAKMPHILVAGATGSGKSSCINCLITSIMMRATPEDVRMVLVDPKRVELTAYEGIPHLITPIITNPKRAAEALQWVVREMDLRYDDLAAYGFRHIDDFNEAVRDGRVTAQEGSERELQPYPYLLVIVDELADLMMVAPRDVEDAIVRITQLARAAGIHLVLATQRPSVDVVTGLIKANVPSRLAFATSSLADSRVILDQPGAEKLIGKGDGLFLPMGASKPVRMQGAFVTEEEVAAVVRHCKDQMAPVFRDDVVVGGKQKKEIDEDIGDDLDLLCQAAELVVSTQFGSTSMLQRKLRVGFAKAGRLMDLMESRNIVGPSEGSKARDVLVKPDELDGVLAMIRGESEG</sequence>
<keyword evidence="8" id="KW-0812">Transmembrane</keyword>
<keyword evidence="11" id="KW-1185">Reference proteome</keyword>
<protein>
    <submittedName>
        <fullName evidence="10">DNA translocase FtsK</fullName>
    </submittedName>
</protein>
<feature type="binding site" evidence="6">
    <location>
        <begin position="570"/>
        <end position="577"/>
    </location>
    <ligand>
        <name>ATP</name>
        <dbReference type="ChEBI" id="CHEBI:30616"/>
    </ligand>
</feature>
<accession>A0ABW0UR36</accession>
<feature type="compositionally biased region" description="Basic and acidic residues" evidence="7">
    <location>
        <begin position="376"/>
        <end position="386"/>
    </location>
</feature>
<dbReference type="InterPro" id="IPR050206">
    <property type="entry name" value="FtsK/SpoIIIE/SftA"/>
</dbReference>
<dbReference type="Gene3D" id="1.10.10.10">
    <property type="entry name" value="Winged helix-like DNA-binding domain superfamily/Winged helix DNA-binding domain"/>
    <property type="match status" value="1"/>
</dbReference>
<comment type="similarity">
    <text evidence="1">Belongs to the FtsK/SpoIIIE/SftA family.</text>
</comment>
<comment type="function">
    <text evidence="5">Essential cell division protein that coordinates cell division and chromosome segregation. The N-terminus is involved in assembly of the cell-division machinery. The C-terminus functions as a DNA motor that moves dsDNA in an ATP-dependent manner towards the dif recombination site, which is located within the replication terminus region. Required for activation of the Xer recombinase, allowing activation of chromosome unlinking by recombination.</text>
</comment>
<dbReference type="InterPro" id="IPR036390">
    <property type="entry name" value="WH_DNA-bd_sf"/>
</dbReference>